<evidence type="ECO:0000313" key="6">
    <source>
        <dbReference type="Proteomes" id="UP000540989"/>
    </source>
</evidence>
<keyword evidence="3" id="KW-0961">Cell wall biogenesis/degradation</keyword>
<keyword evidence="1 3" id="KW-0963">Cytoplasm</keyword>
<feature type="compositionally biased region" description="Basic and acidic residues" evidence="4">
    <location>
        <begin position="16"/>
        <end position="26"/>
    </location>
</feature>
<dbReference type="HAMAP" id="MF_00088">
    <property type="entry name" value="KhpA"/>
    <property type="match status" value="1"/>
</dbReference>
<dbReference type="PROSITE" id="PS50084">
    <property type="entry name" value="KH_TYPE_1"/>
    <property type="match status" value="1"/>
</dbReference>
<comment type="function">
    <text evidence="3">A probable RNA chaperone. Forms a complex with KhpB which binds to cellular RNA and controls its expression. Plays a role in peptidoglycan (PG) homeostasis and cell length regulation.</text>
</comment>
<dbReference type="InterPro" id="IPR009019">
    <property type="entry name" value="KH_sf_prok-type"/>
</dbReference>
<dbReference type="PANTHER" id="PTHR34654:SF1">
    <property type="entry name" value="RNA-BINDING PROTEIN KHPA"/>
    <property type="match status" value="1"/>
</dbReference>
<comment type="similarity">
    <text evidence="3">Belongs to the KhpA RNA-binding protein family.</text>
</comment>
<dbReference type="CDD" id="cd22533">
    <property type="entry name" value="KH-II_YlqC-like"/>
    <property type="match status" value="1"/>
</dbReference>
<dbReference type="GO" id="GO:0003723">
    <property type="term" value="F:RNA binding"/>
    <property type="evidence" value="ECO:0007669"/>
    <property type="project" value="UniProtKB-UniRule"/>
</dbReference>
<reference evidence="5 6" key="1">
    <citation type="submission" date="2020-08" db="EMBL/GenBank/DDBJ databases">
        <title>Genomic Encyclopedia of Type Strains, Phase IV (KMG-V): Genome sequencing to study the core and pangenomes of soil and plant-associated prokaryotes.</title>
        <authorList>
            <person name="Whitman W."/>
        </authorList>
    </citation>
    <scope>NUCLEOTIDE SEQUENCE [LARGE SCALE GENOMIC DNA]</scope>
    <source>
        <strain evidence="5 6">M8UP14</strain>
    </source>
</reference>
<name>A0A7W7ZD75_9BACT</name>
<dbReference type="GO" id="GO:0009252">
    <property type="term" value="P:peptidoglycan biosynthetic process"/>
    <property type="evidence" value="ECO:0007669"/>
    <property type="project" value="UniProtKB-UniRule"/>
</dbReference>
<gene>
    <name evidence="3" type="primary">khpA</name>
    <name evidence="5" type="ORF">HDF16_002451</name>
</gene>
<sequence>MIETSPSSESYTKPSPLDEARGHTSERGITLPTGAYMLQPDLPLTPEASHRIQELVSGLAKALVDDPEAVSVEVIPEAASTVLRLRVASTDIGKVIGKQGRTARSIRTILSAASMKMQHRFSLDIVEEGAGKSAHLESSGSPQD</sequence>
<dbReference type="GO" id="GO:0008360">
    <property type="term" value="P:regulation of cell shape"/>
    <property type="evidence" value="ECO:0007669"/>
    <property type="project" value="UniProtKB-KW"/>
</dbReference>
<dbReference type="Proteomes" id="UP000540989">
    <property type="component" value="Unassembled WGS sequence"/>
</dbReference>
<dbReference type="EMBL" id="JACHIP010000003">
    <property type="protein sequence ID" value="MBB5057745.1"/>
    <property type="molecule type" value="Genomic_DNA"/>
</dbReference>
<dbReference type="AlphaFoldDB" id="A0A7W7ZD75"/>
<dbReference type="GO" id="GO:0005737">
    <property type="term" value="C:cytoplasm"/>
    <property type="evidence" value="ECO:0007669"/>
    <property type="project" value="UniProtKB-SubCell"/>
</dbReference>
<comment type="subunit">
    <text evidence="3">Forms a complex with KhpB.</text>
</comment>
<evidence type="ECO:0000313" key="5">
    <source>
        <dbReference type="EMBL" id="MBB5057745.1"/>
    </source>
</evidence>
<evidence type="ECO:0000256" key="1">
    <source>
        <dbReference type="ARBA" id="ARBA00022490"/>
    </source>
</evidence>
<dbReference type="GO" id="GO:0071555">
    <property type="term" value="P:cell wall organization"/>
    <property type="evidence" value="ECO:0007669"/>
    <property type="project" value="UniProtKB-KW"/>
</dbReference>
<keyword evidence="6" id="KW-1185">Reference proteome</keyword>
<comment type="caution">
    <text evidence="5">The sequence shown here is derived from an EMBL/GenBank/DDBJ whole genome shotgun (WGS) entry which is preliminary data.</text>
</comment>
<protein>
    <recommendedName>
        <fullName evidence="3">RNA-binding protein KhpA</fullName>
    </recommendedName>
    <alternativeName>
        <fullName evidence="3">KH-domain protein A</fullName>
    </alternativeName>
</protein>
<dbReference type="PANTHER" id="PTHR34654">
    <property type="entry name" value="UPF0109 PROTEIN SCO5592"/>
    <property type="match status" value="1"/>
</dbReference>
<dbReference type="InterPro" id="IPR020627">
    <property type="entry name" value="KhpA"/>
</dbReference>
<feature type="region of interest" description="Disordered" evidence="4">
    <location>
        <begin position="1"/>
        <end position="27"/>
    </location>
</feature>
<evidence type="ECO:0000256" key="3">
    <source>
        <dbReference type="HAMAP-Rule" id="MF_00088"/>
    </source>
</evidence>
<evidence type="ECO:0000256" key="4">
    <source>
        <dbReference type="SAM" id="MobiDB-lite"/>
    </source>
</evidence>
<accession>A0A7W7ZD75</accession>
<comment type="subcellular location">
    <subcellularLocation>
        <location evidence="3">Cytoplasm</location>
    </subcellularLocation>
</comment>
<keyword evidence="3" id="KW-0133">Cell shape</keyword>
<dbReference type="InterPro" id="IPR015946">
    <property type="entry name" value="KH_dom-like_a/b"/>
</dbReference>
<dbReference type="Pfam" id="PF13083">
    <property type="entry name" value="KH_KhpA-B"/>
    <property type="match status" value="1"/>
</dbReference>
<keyword evidence="3" id="KW-0143">Chaperone</keyword>
<dbReference type="Gene3D" id="3.30.300.20">
    <property type="match status" value="1"/>
</dbReference>
<proteinExistence type="inferred from homology"/>
<evidence type="ECO:0000256" key="2">
    <source>
        <dbReference type="ARBA" id="ARBA00022884"/>
    </source>
</evidence>
<feature type="compositionally biased region" description="Polar residues" evidence="4">
    <location>
        <begin position="1"/>
        <end position="13"/>
    </location>
</feature>
<dbReference type="SUPFAM" id="SSF54814">
    <property type="entry name" value="Prokaryotic type KH domain (KH-domain type II)"/>
    <property type="match status" value="1"/>
</dbReference>
<keyword evidence="2 3" id="KW-0694">RNA-binding</keyword>
<organism evidence="5 6">
    <name type="scientific">Granulicella aggregans</name>
    <dbReference type="NCBI Taxonomy" id="474949"/>
    <lineage>
        <taxon>Bacteria</taxon>
        <taxon>Pseudomonadati</taxon>
        <taxon>Acidobacteriota</taxon>
        <taxon>Terriglobia</taxon>
        <taxon>Terriglobales</taxon>
        <taxon>Acidobacteriaceae</taxon>
        <taxon>Granulicella</taxon>
    </lineage>
</organism>